<feature type="domain" description="Response regulatory" evidence="5">
    <location>
        <begin position="6"/>
        <end position="122"/>
    </location>
</feature>
<keyword evidence="1 3" id="KW-0597">Phosphoprotein</keyword>
<dbReference type="CDD" id="cd06170">
    <property type="entry name" value="LuxR_C_like"/>
    <property type="match status" value="1"/>
</dbReference>
<dbReference type="GO" id="GO:0003677">
    <property type="term" value="F:DNA binding"/>
    <property type="evidence" value="ECO:0007669"/>
    <property type="project" value="UniProtKB-KW"/>
</dbReference>
<comment type="caution">
    <text evidence="6">The sequence shown here is derived from an EMBL/GenBank/DDBJ whole genome shotgun (WGS) entry which is preliminary data.</text>
</comment>
<accession>A0A147EYF2</accession>
<evidence type="ECO:0000256" key="3">
    <source>
        <dbReference type="PROSITE-ProRule" id="PRU00169"/>
    </source>
</evidence>
<dbReference type="Proteomes" id="UP000075025">
    <property type="component" value="Unassembled WGS sequence"/>
</dbReference>
<dbReference type="RefSeq" id="WP_058623419.1">
    <property type="nucleotide sequence ID" value="NZ_LDRT01000043.1"/>
</dbReference>
<dbReference type="Pfam" id="PF00072">
    <property type="entry name" value="Response_reg"/>
    <property type="match status" value="1"/>
</dbReference>
<dbReference type="InterPro" id="IPR000792">
    <property type="entry name" value="Tscrpt_reg_LuxR_C"/>
</dbReference>
<dbReference type="AlphaFoldDB" id="A0A147EYF2"/>
<dbReference type="SMART" id="SM00421">
    <property type="entry name" value="HTH_LUXR"/>
    <property type="match status" value="1"/>
</dbReference>
<reference evidence="6 7" key="1">
    <citation type="journal article" date="2016" name="Front. Microbiol.">
        <title>Genomic Resource of Rice Seed Associated Bacteria.</title>
        <authorList>
            <person name="Midha S."/>
            <person name="Bansal K."/>
            <person name="Sharma S."/>
            <person name="Kumar N."/>
            <person name="Patil P.P."/>
            <person name="Chaudhry V."/>
            <person name="Patil P.B."/>
        </authorList>
    </citation>
    <scope>NUCLEOTIDE SEQUENCE [LARGE SCALE GENOMIC DNA]</scope>
    <source>
        <strain evidence="6 7">NS220</strain>
    </source>
</reference>
<dbReference type="CDD" id="cd17535">
    <property type="entry name" value="REC_NarL-like"/>
    <property type="match status" value="1"/>
</dbReference>
<gene>
    <name evidence="6" type="ORF">NS220_07310</name>
</gene>
<dbReference type="PROSITE" id="PS50110">
    <property type="entry name" value="RESPONSE_REGULATORY"/>
    <property type="match status" value="1"/>
</dbReference>
<keyword evidence="2" id="KW-0238">DNA-binding</keyword>
<dbReference type="InterPro" id="IPR001789">
    <property type="entry name" value="Sig_transdc_resp-reg_receiver"/>
</dbReference>
<dbReference type="SUPFAM" id="SSF52172">
    <property type="entry name" value="CheY-like"/>
    <property type="match status" value="1"/>
</dbReference>
<dbReference type="Pfam" id="PF00196">
    <property type="entry name" value="GerE"/>
    <property type="match status" value="1"/>
</dbReference>
<dbReference type="InterPro" id="IPR039420">
    <property type="entry name" value="WalR-like"/>
</dbReference>
<dbReference type="PATRIC" id="fig|2033.6.peg.2460"/>
<evidence type="ECO:0000259" key="4">
    <source>
        <dbReference type="PROSITE" id="PS50043"/>
    </source>
</evidence>
<organism evidence="6 7">
    <name type="scientific">Microbacterium testaceum</name>
    <name type="common">Aureobacterium testaceum</name>
    <name type="synonym">Brevibacterium testaceum</name>
    <dbReference type="NCBI Taxonomy" id="2033"/>
    <lineage>
        <taxon>Bacteria</taxon>
        <taxon>Bacillati</taxon>
        <taxon>Actinomycetota</taxon>
        <taxon>Actinomycetes</taxon>
        <taxon>Micrococcales</taxon>
        <taxon>Microbacteriaceae</taxon>
        <taxon>Microbacterium</taxon>
    </lineage>
</organism>
<dbReference type="SMART" id="SM00448">
    <property type="entry name" value="REC"/>
    <property type="match status" value="1"/>
</dbReference>
<dbReference type="OrthoDB" id="9808843at2"/>
<dbReference type="PROSITE" id="PS50043">
    <property type="entry name" value="HTH_LUXR_2"/>
    <property type="match status" value="1"/>
</dbReference>
<dbReference type="PANTHER" id="PTHR43214">
    <property type="entry name" value="TWO-COMPONENT RESPONSE REGULATOR"/>
    <property type="match status" value="1"/>
</dbReference>
<evidence type="ECO:0000313" key="6">
    <source>
        <dbReference type="EMBL" id="KTR95002.1"/>
    </source>
</evidence>
<evidence type="ECO:0000313" key="7">
    <source>
        <dbReference type="Proteomes" id="UP000075025"/>
    </source>
</evidence>
<evidence type="ECO:0000259" key="5">
    <source>
        <dbReference type="PROSITE" id="PS50110"/>
    </source>
</evidence>
<dbReference type="InterPro" id="IPR011006">
    <property type="entry name" value="CheY-like_superfamily"/>
</dbReference>
<dbReference type="GO" id="GO:0006355">
    <property type="term" value="P:regulation of DNA-templated transcription"/>
    <property type="evidence" value="ECO:0007669"/>
    <property type="project" value="InterPro"/>
</dbReference>
<evidence type="ECO:0000256" key="2">
    <source>
        <dbReference type="ARBA" id="ARBA00023125"/>
    </source>
</evidence>
<dbReference type="InterPro" id="IPR016032">
    <property type="entry name" value="Sig_transdc_resp-reg_C-effctor"/>
</dbReference>
<feature type="modified residue" description="4-aspartylphosphate" evidence="3">
    <location>
        <position position="57"/>
    </location>
</feature>
<dbReference type="PRINTS" id="PR00038">
    <property type="entry name" value="HTHLUXR"/>
</dbReference>
<feature type="domain" description="HTH luxR-type" evidence="4">
    <location>
        <begin position="147"/>
        <end position="212"/>
    </location>
</feature>
<dbReference type="InterPro" id="IPR058245">
    <property type="entry name" value="NreC/VraR/RcsB-like_REC"/>
</dbReference>
<sequence>MNGPIRVLVVDDEALLRHALRAFLSADDRVELVGEATDGREALAAYAACAPDVVLMDIKLPRLGGVEATRRLVEQDPGCRVVALTTFTTEWRALEMLKAGAAGYLIKDSTPDQIVDAIVAAHQGDRVVSPEVQRSFVLDSLDDANPRTPSSEALSEREREIVGLIARGLSNAEIAEALHYAESTVKADIRNINRLWRVENRLQVVLRATQLGVVSL</sequence>
<dbReference type="GO" id="GO:0000160">
    <property type="term" value="P:phosphorelay signal transduction system"/>
    <property type="evidence" value="ECO:0007669"/>
    <property type="project" value="InterPro"/>
</dbReference>
<name>A0A147EYF2_MICTE</name>
<dbReference type="Gene3D" id="3.40.50.2300">
    <property type="match status" value="1"/>
</dbReference>
<evidence type="ECO:0000256" key="1">
    <source>
        <dbReference type="ARBA" id="ARBA00022553"/>
    </source>
</evidence>
<dbReference type="SUPFAM" id="SSF46894">
    <property type="entry name" value="C-terminal effector domain of the bipartite response regulators"/>
    <property type="match status" value="1"/>
</dbReference>
<protein>
    <submittedName>
        <fullName evidence="6">Chemotaxis protein CheY</fullName>
    </submittedName>
</protein>
<dbReference type="EMBL" id="LDRT01000043">
    <property type="protein sequence ID" value="KTR95002.1"/>
    <property type="molecule type" value="Genomic_DNA"/>
</dbReference>
<proteinExistence type="predicted"/>